<proteinExistence type="predicted"/>
<dbReference type="EMBL" id="CP001850">
    <property type="protein sequence ID" value="ADN43955.1"/>
    <property type="molecule type" value="Genomic_DNA"/>
</dbReference>
<protein>
    <submittedName>
        <fullName evidence="1">Uncharacterized protein</fullName>
    </submittedName>
</protein>
<name>E1PKA0_MAGIU</name>
<gene>
    <name evidence="1" type="ordered locus">HMPREF0868_0131</name>
</gene>
<evidence type="ECO:0000313" key="1">
    <source>
        <dbReference type="EMBL" id="ADN43955.1"/>
    </source>
</evidence>
<dbReference type="Proteomes" id="UP000008234">
    <property type="component" value="Chromosome"/>
</dbReference>
<dbReference type="KEGG" id="clo:HMPREF0868_0131"/>
<dbReference type="AlphaFoldDB" id="E1PKA0"/>
<dbReference type="eggNOG" id="COG1961">
    <property type="taxonomic scope" value="Bacteria"/>
</dbReference>
<reference evidence="2" key="1">
    <citation type="submission" date="2009-12" db="EMBL/GenBank/DDBJ databases">
        <title>Sequence of Clostridiales genomosp. BVAB3 str. UPII9-5.</title>
        <authorList>
            <person name="Madupu R."/>
            <person name="Durkin A.S."/>
            <person name="Torralba M."/>
            <person name="Methe B."/>
            <person name="Sutton G.G."/>
            <person name="Strausberg R.L."/>
            <person name="Nelson K.E."/>
        </authorList>
    </citation>
    <scope>NUCLEOTIDE SEQUENCE [LARGE SCALE GENOMIC DNA]</scope>
    <source>
        <strain evidence="2">UPII9-5</strain>
    </source>
</reference>
<sequence>MYQEKINMKVDTSEIEKEIDNYQKELRKSHSTKFKLIEEYEDKQPNGQ</sequence>
<dbReference type="HOGENOM" id="CLU_3154552_0_0_9"/>
<evidence type="ECO:0000313" key="2">
    <source>
        <dbReference type="Proteomes" id="UP000008234"/>
    </source>
</evidence>
<accession>E1PKA0</accession>
<organism evidence="1 2">
    <name type="scientific">Mageeibacillus indolicus (strain UPII9-5)</name>
    <name type="common">Clostridiales genomosp. BVAB3 (strain UPII9-5)</name>
    <dbReference type="NCBI Taxonomy" id="699246"/>
    <lineage>
        <taxon>Bacteria</taxon>
        <taxon>Bacillati</taxon>
        <taxon>Bacillota</taxon>
        <taxon>Clostridia</taxon>
        <taxon>Eubacteriales</taxon>
        <taxon>Oscillospiraceae</taxon>
        <taxon>Mageeibacillus</taxon>
    </lineage>
</organism>
<keyword evidence="2" id="KW-1185">Reference proteome</keyword>
<dbReference type="STRING" id="699246.HMPREF0868_0131"/>